<feature type="region of interest" description="Disordered" evidence="1">
    <location>
        <begin position="27"/>
        <end position="46"/>
    </location>
</feature>
<comment type="caution">
    <text evidence="2">The sequence shown here is derived from an EMBL/GenBank/DDBJ whole genome shotgun (WGS) entry which is preliminary data.</text>
</comment>
<dbReference type="Proteomes" id="UP001642464">
    <property type="component" value="Unassembled WGS sequence"/>
</dbReference>
<sequence length="593" mass="66926">MGRTAGKIESLECLVARLEASATALFSSSGSGKGPKLHRTAETTDAEVEGIQTAKPIEAERLIFKGRPAFDPLPYLEEPARSLYQDPLKFAKHPDEPFLPSKSEVLEKKYLDCWLLSMVESVDADYGIPCAYRRADKGAKFLVPALATMAMGDLNSVIAGAWTAIIQARKRCMCLLETVFVEIQAHDYGELHPEEEVPAGEMPAQVDASQRCSTRAQLTWRVEKRGFGDAAKVAELGKLDFYNLSKIRKQQVDDWKSGHGLVIEHSTKLHDRMRKGLRALMTAHETHRDEVQQAHKVLLERCEQQLESKLQEVRSQFDECLQKDGDGDLKNRLDELEALVDSTLERQAQGLRLKCEELDQRCKELETNSKWMGVTLNQEVTSRNAMVEVFEQMLKTEMAKVSSSVSDQIAVANLDSKETQKTVLDLLSKETFDRQEQARAINCDLASLGNGLGDRLGKLEGAWHGVRQDWRETQSTFRSMQGQLRVLEDGLESGLQGLRAEMQSSLREERLKQEVSGSGMVEQMQAWEDFHKHLRQFYMAHTALPPGHDRLRESEMNMARLAEMLRCSQDSDIKDLRVGEIPEILRDSLARDP</sequence>
<keyword evidence="3" id="KW-1185">Reference proteome</keyword>
<evidence type="ECO:0000256" key="1">
    <source>
        <dbReference type="SAM" id="MobiDB-lite"/>
    </source>
</evidence>
<dbReference type="EMBL" id="CAXAMM010007347">
    <property type="protein sequence ID" value="CAK9013932.1"/>
    <property type="molecule type" value="Genomic_DNA"/>
</dbReference>
<gene>
    <name evidence="2" type="ORF">SCF082_LOCUS12134</name>
</gene>
<name>A0ABP0JHN8_9DINO</name>
<reference evidence="2 3" key="1">
    <citation type="submission" date="2024-02" db="EMBL/GenBank/DDBJ databases">
        <authorList>
            <person name="Chen Y."/>
            <person name="Shah S."/>
            <person name="Dougan E. K."/>
            <person name="Thang M."/>
            <person name="Chan C."/>
        </authorList>
    </citation>
    <scope>NUCLEOTIDE SEQUENCE [LARGE SCALE GENOMIC DNA]</scope>
</reference>
<evidence type="ECO:0000313" key="2">
    <source>
        <dbReference type="EMBL" id="CAK9013932.1"/>
    </source>
</evidence>
<proteinExistence type="predicted"/>
<accession>A0ABP0JHN8</accession>
<protein>
    <submittedName>
        <fullName evidence="2">Pumilio-like 5</fullName>
    </submittedName>
</protein>
<organism evidence="2 3">
    <name type="scientific">Durusdinium trenchii</name>
    <dbReference type="NCBI Taxonomy" id="1381693"/>
    <lineage>
        <taxon>Eukaryota</taxon>
        <taxon>Sar</taxon>
        <taxon>Alveolata</taxon>
        <taxon>Dinophyceae</taxon>
        <taxon>Suessiales</taxon>
        <taxon>Symbiodiniaceae</taxon>
        <taxon>Durusdinium</taxon>
    </lineage>
</organism>
<evidence type="ECO:0000313" key="3">
    <source>
        <dbReference type="Proteomes" id="UP001642464"/>
    </source>
</evidence>